<feature type="compositionally biased region" description="Low complexity" evidence="1">
    <location>
        <begin position="27"/>
        <end position="37"/>
    </location>
</feature>
<dbReference type="EMBL" id="JAEHOE010000102">
    <property type="protein sequence ID" value="KAG2487090.1"/>
    <property type="molecule type" value="Genomic_DNA"/>
</dbReference>
<sequence>MPVGHRSGSRPTAQGLHAAAFEMCAPSSSFTASPAPRTSRRMSKTQLSSLLDEAPPTPVDASNVGLPGPTSTDASSGLDFIDLYQTSGDVARTLYETAVSFQMLTGAARGVLRSEDDTVHPGRFNLKKLTAVRDKVTRNLAPMVALGCAEATAKKRNKFARLLATVRQQQEMATQLGFVDSEGAGALTGVSSGSSGWSLGQNQAALASGAAMAASTVAQSPSVRQRADMDDAPVGSDSDAWAASRHHHQGQGSHSHQGSGAGRHPGWSGGMATDLRTAELQAERAMMALMPAGAQVSSGGADDDAWI</sequence>
<evidence type="ECO:0000313" key="3">
    <source>
        <dbReference type="Proteomes" id="UP000612055"/>
    </source>
</evidence>
<dbReference type="Proteomes" id="UP000612055">
    <property type="component" value="Unassembled WGS sequence"/>
</dbReference>
<keyword evidence="3" id="KW-1185">Reference proteome</keyword>
<feature type="compositionally biased region" description="Gly residues" evidence="1">
    <location>
        <begin position="259"/>
        <end position="269"/>
    </location>
</feature>
<name>A0A836BSC1_9CHLO</name>
<evidence type="ECO:0000256" key="1">
    <source>
        <dbReference type="SAM" id="MobiDB-lite"/>
    </source>
</evidence>
<feature type="region of interest" description="Disordered" evidence="1">
    <location>
        <begin position="27"/>
        <end position="71"/>
    </location>
</feature>
<reference evidence="2" key="1">
    <citation type="journal article" date="2020" name="bioRxiv">
        <title>Comparative genomics of Chlamydomonas.</title>
        <authorList>
            <person name="Craig R.J."/>
            <person name="Hasan A.R."/>
            <person name="Ness R.W."/>
            <person name="Keightley P.D."/>
        </authorList>
    </citation>
    <scope>NUCLEOTIDE SEQUENCE</scope>
    <source>
        <strain evidence="2">CCAP 11/70</strain>
    </source>
</reference>
<evidence type="ECO:0000313" key="2">
    <source>
        <dbReference type="EMBL" id="KAG2487090.1"/>
    </source>
</evidence>
<feature type="region of interest" description="Disordered" evidence="1">
    <location>
        <begin position="219"/>
        <end position="271"/>
    </location>
</feature>
<dbReference type="AlphaFoldDB" id="A0A836BSC1"/>
<comment type="caution">
    <text evidence="2">The sequence shown here is derived from an EMBL/GenBank/DDBJ whole genome shotgun (WGS) entry which is preliminary data.</text>
</comment>
<accession>A0A836BSC1</accession>
<proteinExistence type="predicted"/>
<organism evidence="2 3">
    <name type="scientific">Edaphochlamys debaryana</name>
    <dbReference type="NCBI Taxonomy" id="47281"/>
    <lineage>
        <taxon>Eukaryota</taxon>
        <taxon>Viridiplantae</taxon>
        <taxon>Chlorophyta</taxon>
        <taxon>core chlorophytes</taxon>
        <taxon>Chlorophyceae</taxon>
        <taxon>CS clade</taxon>
        <taxon>Chlamydomonadales</taxon>
        <taxon>Chlamydomonadales incertae sedis</taxon>
        <taxon>Edaphochlamys</taxon>
    </lineage>
</organism>
<protein>
    <submittedName>
        <fullName evidence="2">Uncharacterized protein</fullName>
    </submittedName>
</protein>
<gene>
    <name evidence="2" type="ORF">HYH03_014334</name>
</gene>